<sequence>MTSLLYLHMRDPSSRESQLGNSCLCATSGQYYNPLKAHSLRIITSPLSFIYCRSLFISLLFSVR</sequence>
<reference evidence="2" key="1">
    <citation type="submission" date="2017-02" db="UniProtKB">
        <authorList>
            <consortium name="WormBaseParasite"/>
        </authorList>
    </citation>
    <scope>IDENTIFICATION</scope>
</reference>
<evidence type="ECO:0000313" key="2">
    <source>
        <dbReference type="WBParaSite" id="ALUE_0000058601-mRNA-1"/>
    </source>
</evidence>
<name>A0A0M3HGE1_ASCLU</name>
<accession>A0A0M3HGE1</accession>
<protein>
    <submittedName>
        <fullName evidence="2">Ovule protein</fullName>
    </submittedName>
</protein>
<proteinExistence type="predicted"/>
<dbReference type="AlphaFoldDB" id="A0A0M3HGE1"/>
<evidence type="ECO:0000313" key="1">
    <source>
        <dbReference type="Proteomes" id="UP000036681"/>
    </source>
</evidence>
<dbReference type="Proteomes" id="UP000036681">
    <property type="component" value="Unplaced"/>
</dbReference>
<organism evidence="1 2">
    <name type="scientific">Ascaris lumbricoides</name>
    <name type="common">Giant roundworm</name>
    <dbReference type="NCBI Taxonomy" id="6252"/>
    <lineage>
        <taxon>Eukaryota</taxon>
        <taxon>Metazoa</taxon>
        <taxon>Ecdysozoa</taxon>
        <taxon>Nematoda</taxon>
        <taxon>Chromadorea</taxon>
        <taxon>Rhabditida</taxon>
        <taxon>Spirurina</taxon>
        <taxon>Ascaridomorpha</taxon>
        <taxon>Ascaridoidea</taxon>
        <taxon>Ascarididae</taxon>
        <taxon>Ascaris</taxon>
    </lineage>
</organism>
<keyword evidence="1" id="KW-1185">Reference proteome</keyword>
<dbReference type="WBParaSite" id="ALUE_0000058601-mRNA-1">
    <property type="protein sequence ID" value="ALUE_0000058601-mRNA-1"/>
    <property type="gene ID" value="ALUE_0000058601"/>
</dbReference>